<sequence length="177" mass="19391">MSYHTRSISTSRQHSKFCHIGAALLAAMLMLAVAFPVAAETQWPEEGWQVMPTQQSYAELLESLREAVPAEGMAVVTEAGPTEAAAQRGETIPGNRVVGVFRNDFAVRALRSSVPAMIEAPVRFYVTEQADGTATLSWKTPTHVFAPYAHESDENLLELAKELDAIFMAIAERATQR</sequence>
<evidence type="ECO:0000313" key="3">
    <source>
        <dbReference type="Proteomes" id="UP000437638"/>
    </source>
</evidence>
<organism evidence="2 3">
    <name type="scientific">Vreelandella zhuhanensis</name>
    <dbReference type="NCBI Taxonomy" id="2684210"/>
    <lineage>
        <taxon>Bacteria</taxon>
        <taxon>Pseudomonadati</taxon>
        <taxon>Pseudomonadota</taxon>
        <taxon>Gammaproteobacteria</taxon>
        <taxon>Oceanospirillales</taxon>
        <taxon>Halomonadaceae</taxon>
        <taxon>Vreelandella</taxon>
    </lineage>
</organism>
<evidence type="ECO:0000259" key="1">
    <source>
        <dbReference type="Pfam" id="PF03625"/>
    </source>
</evidence>
<name>A0A7X3KNY8_9GAMM</name>
<reference evidence="2 3" key="1">
    <citation type="submission" date="2019-12" db="EMBL/GenBank/DDBJ databases">
        <title>Halomonas rutogse sp. nov. isolated from two lakes on Tibetan Plateau.</title>
        <authorList>
            <person name="Gao P."/>
        </authorList>
    </citation>
    <scope>NUCLEOTIDE SEQUENCE [LARGE SCALE GENOMIC DNA]</scope>
    <source>
        <strain evidence="2 3">ZH2S</strain>
    </source>
</reference>
<protein>
    <submittedName>
        <fullName evidence="2">DUF302 domain-containing protein</fullName>
    </submittedName>
</protein>
<proteinExistence type="predicted"/>
<dbReference type="PANTHER" id="PTHR38342:SF2">
    <property type="entry name" value="INNER MEMBRANE OR EXPORTED"/>
    <property type="match status" value="1"/>
</dbReference>
<keyword evidence="3" id="KW-1185">Reference proteome</keyword>
<dbReference type="Pfam" id="PF03625">
    <property type="entry name" value="DUF302"/>
    <property type="match status" value="1"/>
</dbReference>
<evidence type="ECO:0000313" key="2">
    <source>
        <dbReference type="EMBL" id="MWJ26939.1"/>
    </source>
</evidence>
<dbReference type="PANTHER" id="PTHR38342">
    <property type="entry name" value="SLR5037 PROTEIN"/>
    <property type="match status" value="1"/>
</dbReference>
<dbReference type="AlphaFoldDB" id="A0A7X3KNY8"/>
<dbReference type="RefSeq" id="WP_160417141.1">
    <property type="nucleotide sequence ID" value="NZ_WTKP01000001.1"/>
</dbReference>
<dbReference type="SUPFAM" id="SSF103247">
    <property type="entry name" value="TT1751-like"/>
    <property type="match status" value="1"/>
</dbReference>
<dbReference type="CDD" id="cd14797">
    <property type="entry name" value="DUF302"/>
    <property type="match status" value="1"/>
</dbReference>
<comment type="caution">
    <text evidence="2">The sequence shown here is derived from an EMBL/GenBank/DDBJ whole genome shotgun (WGS) entry which is preliminary data.</text>
</comment>
<dbReference type="InterPro" id="IPR035923">
    <property type="entry name" value="TT1751-like_sf"/>
</dbReference>
<dbReference type="InterPro" id="IPR005180">
    <property type="entry name" value="DUF302"/>
</dbReference>
<accession>A0A7X3KNY8</accession>
<dbReference type="Proteomes" id="UP000437638">
    <property type="component" value="Unassembled WGS sequence"/>
</dbReference>
<dbReference type="Gene3D" id="3.30.310.70">
    <property type="entry name" value="TT1751-like domain"/>
    <property type="match status" value="1"/>
</dbReference>
<feature type="domain" description="DUF302" evidence="1">
    <location>
        <begin position="83"/>
        <end position="141"/>
    </location>
</feature>
<gene>
    <name evidence="2" type="ORF">GPM19_01715</name>
</gene>
<dbReference type="EMBL" id="WTKP01000001">
    <property type="protein sequence ID" value="MWJ26939.1"/>
    <property type="molecule type" value="Genomic_DNA"/>
</dbReference>